<dbReference type="AlphaFoldDB" id="A0A7W9TDR2"/>
<keyword evidence="4" id="KW-1185">Reference proteome</keyword>
<organism evidence="3 4">
    <name type="scientific">Streptomyces paradoxus</name>
    <dbReference type="NCBI Taxonomy" id="66375"/>
    <lineage>
        <taxon>Bacteria</taxon>
        <taxon>Bacillati</taxon>
        <taxon>Actinomycetota</taxon>
        <taxon>Actinomycetes</taxon>
        <taxon>Kitasatosporales</taxon>
        <taxon>Streptomycetaceae</taxon>
        <taxon>Streptomyces</taxon>
    </lineage>
</organism>
<evidence type="ECO:0000256" key="1">
    <source>
        <dbReference type="SAM" id="MobiDB-lite"/>
    </source>
</evidence>
<comment type="caution">
    <text evidence="3">The sequence shown here is derived from an EMBL/GenBank/DDBJ whole genome shotgun (WGS) entry which is preliminary data.</text>
</comment>
<evidence type="ECO:0000313" key="4">
    <source>
        <dbReference type="Proteomes" id="UP000591537"/>
    </source>
</evidence>
<dbReference type="EMBL" id="JACHGV010000007">
    <property type="protein sequence ID" value="MBB6078820.1"/>
    <property type="molecule type" value="Genomic_DNA"/>
</dbReference>
<feature type="signal peptide" evidence="2">
    <location>
        <begin position="1"/>
        <end position="26"/>
    </location>
</feature>
<dbReference type="RefSeq" id="WP_184562531.1">
    <property type="nucleotide sequence ID" value="NZ_BAAARS010000006.1"/>
</dbReference>
<feature type="region of interest" description="Disordered" evidence="1">
    <location>
        <begin position="145"/>
        <end position="165"/>
    </location>
</feature>
<name>A0A7W9TDR2_9ACTN</name>
<gene>
    <name evidence="3" type="ORF">HNR57_004762</name>
</gene>
<reference evidence="3 4" key="1">
    <citation type="submission" date="2020-08" db="EMBL/GenBank/DDBJ databases">
        <title>Genomic Encyclopedia of Type Strains, Phase IV (KMG-IV): sequencing the most valuable type-strain genomes for metagenomic binning, comparative biology and taxonomic classification.</title>
        <authorList>
            <person name="Goeker M."/>
        </authorList>
    </citation>
    <scope>NUCLEOTIDE SEQUENCE [LARGE SCALE GENOMIC DNA]</scope>
    <source>
        <strain evidence="3 4">DSM 43350</strain>
    </source>
</reference>
<proteinExistence type="predicted"/>
<dbReference type="Proteomes" id="UP000591537">
    <property type="component" value="Unassembled WGS sequence"/>
</dbReference>
<sequence>MSRSLGALTLVGALALVPLLPSAAGAAEAPAAPPVAASAQLKAAPVGVWNGTVSFPNGQIEARVSFRANGTLCLIAPPPGPDGGIEGQGTWHTTGRNTFTFTVKERFFDGAGNTTGYLRATHRATLRGDRITTVGEGAFLDAAGHEEDSFPVTSQMRRESRKDAC</sequence>
<keyword evidence="2" id="KW-0732">Signal</keyword>
<evidence type="ECO:0000256" key="2">
    <source>
        <dbReference type="SAM" id="SignalP"/>
    </source>
</evidence>
<accession>A0A7W9TDR2</accession>
<feature type="chain" id="PRO_5031496089" evidence="2">
    <location>
        <begin position="27"/>
        <end position="165"/>
    </location>
</feature>
<protein>
    <submittedName>
        <fullName evidence="3">Uncharacterized protein</fullName>
    </submittedName>
</protein>
<evidence type="ECO:0000313" key="3">
    <source>
        <dbReference type="EMBL" id="MBB6078820.1"/>
    </source>
</evidence>
<feature type="compositionally biased region" description="Basic and acidic residues" evidence="1">
    <location>
        <begin position="156"/>
        <end position="165"/>
    </location>
</feature>